<evidence type="ECO:0000313" key="3">
    <source>
        <dbReference type="Proteomes" id="UP000011087"/>
    </source>
</evidence>
<dbReference type="EMBL" id="JH992979">
    <property type="protein sequence ID" value="EKX50095.1"/>
    <property type="molecule type" value="Genomic_DNA"/>
</dbReference>
<dbReference type="EnsemblProtists" id="EKX50095">
    <property type="protein sequence ID" value="EKX50095"/>
    <property type="gene ID" value="GUITHDRAFT_151221"/>
</dbReference>
<protein>
    <submittedName>
        <fullName evidence="1 2">Uncharacterized protein</fullName>
    </submittedName>
</protein>
<organism evidence="1">
    <name type="scientific">Guillardia theta (strain CCMP2712)</name>
    <name type="common">Cryptophyte</name>
    <dbReference type="NCBI Taxonomy" id="905079"/>
    <lineage>
        <taxon>Eukaryota</taxon>
        <taxon>Cryptophyceae</taxon>
        <taxon>Pyrenomonadales</taxon>
        <taxon>Geminigeraceae</taxon>
        <taxon>Guillardia</taxon>
    </lineage>
</organism>
<sequence>MDADRGIELLAPKVMNWELAFLLEDDNSIWDNRQLLWKWEITVSRVCEKQKDADNKSRFNTGVIVEEQHARGVKSLDAAELFLQQGHNLYNSKDYCEAIEAFKKASSWYFRKGERSKSEIAKAWVRRAKVALIERNVSSCLQDVGSCFCVCELTRYLRIYDLTVKRFGNAQMAWTATRDKELSFQKGDV</sequence>
<name>L1JPH0_GUITC</name>
<dbReference type="SUPFAM" id="SSF48452">
    <property type="entry name" value="TPR-like"/>
    <property type="match status" value="1"/>
</dbReference>
<dbReference type="HOGENOM" id="CLU_1438016_0_0_1"/>
<evidence type="ECO:0000313" key="2">
    <source>
        <dbReference type="EnsemblProtists" id="EKX50095"/>
    </source>
</evidence>
<evidence type="ECO:0000313" key="1">
    <source>
        <dbReference type="EMBL" id="EKX50095.1"/>
    </source>
</evidence>
<gene>
    <name evidence="1" type="ORF">GUITHDRAFT_151221</name>
</gene>
<keyword evidence="3" id="KW-1185">Reference proteome</keyword>
<dbReference type="InterPro" id="IPR011990">
    <property type="entry name" value="TPR-like_helical_dom_sf"/>
</dbReference>
<reference evidence="1 3" key="1">
    <citation type="journal article" date="2012" name="Nature">
        <title>Algal genomes reveal evolutionary mosaicism and the fate of nucleomorphs.</title>
        <authorList>
            <consortium name="DOE Joint Genome Institute"/>
            <person name="Curtis B.A."/>
            <person name="Tanifuji G."/>
            <person name="Burki F."/>
            <person name="Gruber A."/>
            <person name="Irimia M."/>
            <person name="Maruyama S."/>
            <person name="Arias M.C."/>
            <person name="Ball S.G."/>
            <person name="Gile G.H."/>
            <person name="Hirakawa Y."/>
            <person name="Hopkins J.F."/>
            <person name="Kuo A."/>
            <person name="Rensing S.A."/>
            <person name="Schmutz J."/>
            <person name="Symeonidi A."/>
            <person name="Elias M."/>
            <person name="Eveleigh R.J."/>
            <person name="Herman E.K."/>
            <person name="Klute M.J."/>
            <person name="Nakayama T."/>
            <person name="Obornik M."/>
            <person name="Reyes-Prieto A."/>
            <person name="Armbrust E.V."/>
            <person name="Aves S.J."/>
            <person name="Beiko R.G."/>
            <person name="Coutinho P."/>
            <person name="Dacks J.B."/>
            <person name="Durnford D.G."/>
            <person name="Fast N.M."/>
            <person name="Green B.R."/>
            <person name="Grisdale C.J."/>
            <person name="Hempel F."/>
            <person name="Henrissat B."/>
            <person name="Hoppner M.P."/>
            <person name="Ishida K."/>
            <person name="Kim E."/>
            <person name="Koreny L."/>
            <person name="Kroth P.G."/>
            <person name="Liu Y."/>
            <person name="Malik S.B."/>
            <person name="Maier U.G."/>
            <person name="McRose D."/>
            <person name="Mock T."/>
            <person name="Neilson J.A."/>
            <person name="Onodera N.T."/>
            <person name="Poole A.M."/>
            <person name="Pritham E.J."/>
            <person name="Richards T.A."/>
            <person name="Rocap G."/>
            <person name="Roy S.W."/>
            <person name="Sarai C."/>
            <person name="Schaack S."/>
            <person name="Shirato S."/>
            <person name="Slamovits C.H."/>
            <person name="Spencer D.F."/>
            <person name="Suzuki S."/>
            <person name="Worden A.Z."/>
            <person name="Zauner S."/>
            <person name="Barry K."/>
            <person name="Bell C."/>
            <person name="Bharti A.K."/>
            <person name="Crow J.A."/>
            <person name="Grimwood J."/>
            <person name="Kramer R."/>
            <person name="Lindquist E."/>
            <person name="Lucas S."/>
            <person name="Salamov A."/>
            <person name="McFadden G.I."/>
            <person name="Lane C.E."/>
            <person name="Keeling P.J."/>
            <person name="Gray M.W."/>
            <person name="Grigoriev I.V."/>
            <person name="Archibald J.M."/>
        </authorList>
    </citation>
    <scope>NUCLEOTIDE SEQUENCE</scope>
    <source>
        <strain evidence="1 3">CCMP2712</strain>
    </source>
</reference>
<accession>L1JPH0</accession>
<dbReference type="Proteomes" id="UP000011087">
    <property type="component" value="Unassembled WGS sequence"/>
</dbReference>
<dbReference type="AlphaFoldDB" id="L1JPH0"/>
<dbReference type="KEGG" id="gtt:GUITHDRAFT_151221"/>
<dbReference type="GeneID" id="17306944"/>
<reference evidence="2" key="3">
    <citation type="submission" date="2015-06" db="UniProtKB">
        <authorList>
            <consortium name="EnsemblProtists"/>
        </authorList>
    </citation>
    <scope>IDENTIFICATION</scope>
</reference>
<dbReference type="RefSeq" id="XP_005837075.1">
    <property type="nucleotide sequence ID" value="XM_005837018.1"/>
</dbReference>
<dbReference type="PaxDb" id="55529-EKX50095"/>
<reference evidence="3" key="2">
    <citation type="submission" date="2012-11" db="EMBL/GenBank/DDBJ databases">
        <authorList>
            <person name="Kuo A."/>
            <person name="Curtis B.A."/>
            <person name="Tanifuji G."/>
            <person name="Burki F."/>
            <person name="Gruber A."/>
            <person name="Irimia M."/>
            <person name="Maruyama S."/>
            <person name="Arias M.C."/>
            <person name="Ball S.G."/>
            <person name="Gile G.H."/>
            <person name="Hirakawa Y."/>
            <person name="Hopkins J.F."/>
            <person name="Rensing S.A."/>
            <person name="Schmutz J."/>
            <person name="Symeonidi A."/>
            <person name="Elias M."/>
            <person name="Eveleigh R.J."/>
            <person name="Herman E.K."/>
            <person name="Klute M.J."/>
            <person name="Nakayama T."/>
            <person name="Obornik M."/>
            <person name="Reyes-Prieto A."/>
            <person name="Armbrust E.V."/>
            <person name="Aves S.J."/>
            <person name="Beiko R.G."/>
            <person name="Coutinho P."/>
            <person name="Dacks J.B."/>
            <person name="Durnford D.G."/>
            <person name="Fast N.M."/>
            <person name="Green B.R."/>
            <person name="Grisdale C."/>
            <person name="Hempe F."/>
            <person name="Henrissat B."/>
            <person name="Hoppner M.P."/>
            <person name="Ishida K.-I."/>
            <person name="Kim E."/>
            <person name="Koreny L."/>
            <person name="Kroth P.G."/>
            <person name="Liu Y."/>
            <person name="Malik S.-B."/>
            <person name="Maier U.G."/>
            <person name="McRose D."/>
            <person name="Mock T."/>
            <person name="Neilson J.A."/>
            <person name="Onodera N.T."/>
            <person name="Poole A.M."/>
            <person name="Pritham E.J."/>
            <person name="Richards T.A."/>
            <person name="Rocap G."/>
            <person name="Roy S.W."/>
            <person name="Sarai C."/>
            <person name="Schaack S."/>
            <person name="Shirato S."/>
            <person name="Slamovits C.H."/>
            <person name="Spencer D.F."/>
            <person name="Suzuki S."/>
            <person name="Worden A.Z."/>
            <person name="Zauner S."/>
            <person name="Barry K."/>
            <person name="Bell C."/>
            <person name="Bharti A.K."/>
            <person name="Crow J.A."/>
            <person name="Grimwood J."/>
            <person name="Kramer R."/>
            <person name="Lindquist E."/>
            <person name="Lucas S."/>
            <person name="Salamov A."/>
            <person name="McFadden G.I."/>
            <person name="Lane C.E."/>
            <person name="Keeling P.J."/>
            <person name="Gray M.W."/>
            <person name="Grigoriev I.V."/>
            <person name="Archibald J.M."/>
        </authorList>
    </citation>
    <scope>NUCLEOTIDE SEQUENCE</scope>
    <source>
        <strain evidence="3">CCMP2712</strain>
    </source>
</reference>
<feature type="non-terminal residue" evidence="1">
    <location>
        <position position="189"/>
    </location>
</feature>
<proteinExistence type="predicted"/>